<dbReference type="InterPro" id="IPR029058">
    <property type="entry name" value="AB_hydrolase_fold"/>
</dbReference>
<dbReference type="GO" id="GO:0016020">
    <property type="term" value="C:membrane"/>
    <property type="evidence" value="ECO:0007669"/>
    <property type="project" value="TreeGrafter"/>
</dbReference>
<dbReference type="Proteomes" id="UP000030960">
    <property type="component" value="Unassembled WGS sequence"/>
</dbReference>
<protein>
    <submittedName>
        <fullName evidence="2">Hydrolase, alpha/beta fold family protein</fullName>
    </submittedName>
</protein>
<organism evidence="2 3">
    <name type="scientific">Mameliella alba</name>
    <dbReference type="NCBI Taxonomy" id="561184"/>
    <lineage>
        <taxon>Bacteria</taxon>
        <taxon>Pseudomonadati</taxon>
        <taxon>Pseudomonadota</taxon>
        <taxon>Alphaproteobacteria</taxon>
        <taxon>Rhodobacterales</taxon>
        <taxon>Roseobacteraceae</taxon>
        <taxon>Mameliella</taxon>
    </lineage>
</organism>
<keyword evidence="2" id="KW-0378">Hydrolase</keyword>
<evidence type="ECO:0000313" key="2">
    <source>
        <dbReference type="EMBL" id="KHQ52763.1"/>
    </source>
</evidence>
<dbReference type="RefSeq" id="WP_043142469.1">
    <property type="nucleotide sequence ID" value="NZ_JSUQ01000010.1"/>
</dbReference>
<dbReference type="EMBL" id="JSUQ01000010">
    <property type="protein sequence ID" value="KHQ52763.1"/>
    <property type="molecule type" value="Genomic_DNA"/>
</dbReference>
<dbReference type="PRINTS" id="PR00111">
    <property type="entry name" value="ABHYDROLASE"/>
</dbReference>
<feature type="domain" description="AB hydrolase-1" evidence="1">
    <location>
        <begin position="22"/>
        <end position="254"/>
    </location>
</feature>
<keyword evidence="3" id="KW-1185">Reference proteome</keyword>
<evidence type="ECO:0000313" key="3">
    <source>
        <dbReference type="Proteomes" id="UP000030960"/>
    </source>
</evidence>
<proteinExistence type="predicted"/>
<comment type="caution">
    <text evidence="2">The sequence shown here is derived from an EMBL/GenBank/DDBJ whole genome shotgun (WGS) entry which is preliminary data.</text>
</comment>
<name>A0A0B3S1C6_9RHOB</name>
<evidence type="ECO:0000259" key="1">
    <source>
        <dbReference type="Pfam" id="PF12697"/>
    </source>
</evidence>
<dbReference type="PANTHER" id="PTHR43798:SF5">
    <property type="entry name" value="MONOACYLGLYCEROL LIPASE ABHD6"/>
    <property type="match status" value="1"/>
</dbReference>
<dbReference type="SUPFAM" id="SSF53474">
    <property type="entry name" value="alpha/beta-Hydrolases"/>
    <property type="match status" value="1"/>
</dbReference>
<dbReference type="OrthoDB" id="9804723at2"/>
<dbReference type="AlphaFoldDB" id="A0A0B3S1C6"/>
<gene>
    <name evidence="2" type="ORF">OA50_02800</name>
</gene>
<dbReference type="InterPro" id="IPR050266">
    <property type="entry name" value="AB_hydrolase_sf"/>
</dbReference>
<dbReference type="Pfam" id="PF12697">
    <property type="entry name" value="Abhydrolase_6"/>
    <property type="match status" value="1"/>
</dbReference>
<dbReference type="Gene3D" id="3.40.50.1820">
    <property type="entry name" value="alpha/beta hydrolase"/>
    <property type="match status" value="1"/>
</dbReference>
<reference evidence="2 3" key="1">
    <citation type="submission" date="2014-10" db="EMBL/GenBank/DDBJ databases">
        <title>Genome sequence of Ponticoccus sp. strain UMTAT08 isolated from clonal culture of toxic dinoflagellate Alexandrium tamiyavanichii.</title>
        <authorList>
            <person name="Gan H.Y."/>
            <person name="Muhd D.-D."/>
            <person name="Mohd Noor M.E."/>
            <person name="Yeong Y.S."/>
            <person name="Usup G."/>
        </authorList>
    </citation>
    <scope>NUCLEOTIDE SEQUENCE [LARGE SCALE GENOMIC DNA]</scope>
    <source>
        <strain evidence="2 3">UMTAT08</strain>
    </source>
</reference>
<dbReference type="GO" id="GO:0046464">
    <property type="term" value="P:acylglycerol catabolic process"/>
    <property type="evidence" value="ECO:0007669"/>
    <property type="project" value="TreeGrafter"/>
</dbReference>
<dbReference type="PANTHER" id="PTHR43798">
    <property type="entry name" value="MONOACYLGLYCEROL LIPASE"/>
    <property type="match status" value="1"/>
</dbReference>
<sequence length="266" mass="28191">MRDAGPETGLHWRDWGQGPAEVLALHCGLGQGGMWKAVAQALEGRCHFRAPDLPGHGRSPSFPEGEDVHDAACAALRPHLTDGIHLAGHSFGATLALRLALEAPGRIASLLLIEPVFFAAAPDSALKRDHKSAEDALYADVDTGNLLEAARGFNRLWGGGVPWASFPEKVQRGMAAQMPFVRATEPALWQDRAGMLAPGGLEKLNFPVTLLRGADTVPVIAQVHRGLMARLPMASEMVVGGAAHMVLMSHPQAVTQGLSEQLGALP</sequence>
<dbReference type="InterPro" id="IPR000073">
    <property type="entry name" value="AB_hydrolase_1"/>
</dbReference>
<dbReference type="STRING" id="561184.SAMN05216376_10849"/>
<accession>A0A0B3S1C6</accession>
<dbReference type="GO" id="GO:0047372">
    <property type="term" value="F:monoacylglycerol lipase activity"/>
    <property type="evidence" value="ECO:0007669"/>
    <property type="project" value="TreeGrafter"/>
</dbReference>